<evidence type="ECO:0000313" key="1">
    <source>
        <dbReference type="EMBL" id="KAL2839184.1"/>
    </source>
</evidence>
<proteinExistence type="predicted"/>
<dbReference type="InterPro" id="IPR032675">
    <property type="entry name" value="LRR_dom_sf"/>
</dbReference>
<gene>
    <name evidence="1" type="ORF">BJY01DRAFT_250602</name>
</gene>
<accession>A0ABR4JGK9</accession>
<dbReference type="SUPFAM" id="SSF52047">
    <property type="entry name" value="RNI-like"/>
    <property type="match status" value="1"/>
</dbReference>
<dbReference type="Proteomes" id="UP001610446">
    <property type="component" value="Unassembled WGS sequence"/>
</dbReference>
<sequence length="554" mass="63720">MPFLYQTITVSAEEKHLDKWELPSPKTYFLDDGSRDTIDVLQFTKNLRLDAPIHQQLSHRCFNGHFQHPSSEDDSSDEMRTLHDNFLIRLADNIGIMQALLPTDSLRNFTWNLGCCVPFELFGAEDYDGYLPRYQSKIQSLSLVFDRTCVQTCVEPLRVHGLHLLKELRFLSWKGTSGIDDHVEYDEYALIYRALRANSAHLQSLELEIFDSESTEWCSLDEVTGSLFEEPVRLSRLQHLSLSYLSLNSAYDNMMVPFCMEKLKSLKLRSCARIPELLELLADWDTPLKLRSFEVVFGDDWGVNHSLRQFFGSFQGLEEIYITTPRACHITYDKLLRVLIRCHRESLRRLILDKSPGGGLNPEKPNPSVFHDTFRQMTLEFVAIDDSPSYLRKALGSGTDNNQIKLLHLRIHGIRQRPQDLYAELTQPGKETGLRRDDLYGTKISMEDLSIFAEWAFGPTGLRSLMAIAYGDFTQGGRYKWSQVLLCRASAVMSLDMETSLEPRSFRVVNPAQFHLLLDQIEGANEMLSACPTEHAQERWVEEDMRSQQVSENT</sequence>
<dbReference type="EMBL" id="JBFXLU010000136">
    <property type="protein sequence ID" value="KAL2839184.1"/>
    <property type="molecule type" value="Genomic_DNA"/>
</dbReference>
<organism evidence="1 2">
    <name type="scientific">Aspergillus pseudoustus</name>
    <dbReference type="NCBI Taxonomy" id="1810923"/>
    <lineage>
        <taxon>Eukaryota</taxon>
        <taxon>Fungi</taxon>
        <taxon>Dikarya</taxon>
        <taxon>Ascomycota</taxon>
        <taxon>Pezizomycotina</taxon>
        <taxon>Eurotiomycetes</taxon>
        <taxon>Eurotiomycetidae</taxon>
        <taxon>Eurotiales</taxon>
        <taxon>Aspergillaceae</taxon>
        <taxon>Aspergillus</taxon>
        <taxon>Aspergillus subgen. Nidulantes</taxon>
    </lineage>
</organism>
<keyword evidence="2" id="KW-1185">Reference proteome</keyword>
<dbReference type="Gene3D" id="3.80.10.10">
    <property type="entry name" value="Ribonuclease Inhibitor"/>
    <property type="match status" value="1"/>
</dbReference>
<comment type="caution">
    <text evidence="1">The sequence shown here is derived from an EMBL/GenBank/DDBJ whole genome shotgun (WGS) entry which is preliminary data.</text>
</comment>
<evidence type="ECO:0000313" key="2">
    <source>
        <dbReference type="Proteomes" id="UP001610446"/>
    </source>
</evidence>
<reference evidence="1 2" key="1">
    <citation type="submission" date="2024-07" db="EMBL/GenBank/DDBJ databases">
        <title>Section-level genome sequencing and comparative genomics of Aspergillus sections Usti and Cavernicolus.</title>
        <authorList>
            <consortium name="Lawrence Berkeley National Laboratory"/>
            <person name="Nybo J.L."/>
            <person name="Vesth T.C."/>
            <person name="Theobald S."/>
            <person name="Frisvad J.C."/>
            <person name="Larsen T.O."/>
            <person name="Kjaerboelling I."/>
            <person name="Rothschild-Mancinelli K."/>
            <person name="Lyhne E.K."/>
            <person name="Kogle M.E."/>
            <person name="Barry K."/>
            <person name="Clum A."/>
            <person name="Na H."/>
            <person name="Ledsgaard L."/>
            <person name="Lin J."/>
            <person name="Lipzen A."/>
            <person name="Kuo A."/>
            <person name="Riley R."/>
            <person name="Mondo S."/>
            <person name="Labutti K."/>
            <person name="Haridas S."/>
            <person name="Pangalinan J."/>
            <person name="Salamov A.A."/>
            <person name="Simmons B.A."/>
            <person name="Magnuson J.K."/>
            <person name="Chen J."/>
            <person name="Drula E."/>
            <person name="Henrissat B."/>
            <person name="Wiebenga A."/>
            <person name="Lubbers R.J."/>
            <person name="Gomes A.C."/>
            <person name="Makela M.R."/>
            <person name="Stajich J."/>
            <person name="Grigoriev I.V."/>
            <person name="Mortensen U.H."/>
            <person name="De Vries R.P."/>
            <person name="Baker S.E."/>
            <person name="Andersen M.R."/>
        </authorList>
    </citation>
    <scope>NUCLEOTIDE SEQUENCE [LARGE SCALE GENOMIC DNA]</scope>
    <source>
        <strain evidence="1 2">CBS 123904</strain>
    </source>
</reference>
<protein>
    <submittedName>
        <fullName evidence="1">Uncharacterized protein</fullName>
    </submittedName>
</protein>
<name>A0ABR4JGK9_9EURO</name>